<dbReference type="GO" id="GO:0008270">
    <property type="term" value="F:zinc ion binding"/>
    <property type="evidence" value="ECO:0007669"/>
    <property type="project" value="UniProtKB-KW"/>
</dbReference>
<sequence length="350" mass="38772">MSTPAQYGGARHRTCRMYWCYQCGRAIRIISYPTTDVFCPRCFGRFLHEIDPPARPAPPPPPHFLPHPFHPQYDGHPRRWVIYGGAPTTVPGRAFRQPPPAPSPAPAPAPLRRRVPSPPPPPVARRPSTPPAIDPGDYFTGANLHGLIDELTQNDRPGPAPAPSSAIDSLPTVRITGAHLSDGSQCPVCKEDFELGEAARQMPCKHVYHSDCIVPWLRLHNSCPVCRYQLPGGASNAESRGSSNRNQERVRVREAPTTVRWGPFSWLWPPRGLDDSDDDEWEHGRHRRQEAADAGGNDMTALHILRVVALSVPYIDIPVEMSCQERMHPTMHQLKVTGALAKISASSNDQ</sequence>
<evidence type="ECO:0000313" key="12">
    <source>
        <dbReference type="Proteomes" id="UP000324897"/>
    </source>
</evidence>
<comment type="catalytic activity">
    <reaction evidence="1">
        <text>S-ubiquitinyl-[E2 ubiquitin-conjugating enzyme]-L-cysteine + [acceptor protein]-L-lysine = [E2 ubiquitin-conjugating enzyme]-L-cysteine + N(6)-ubiquitinyl-[acceptor protein]-L-lysine.</text>
        <dbReference type="EC" id="2.3.2.27"/>
    </reaction>
</comment>
<protein>
    <recommendedName>
        <fullName evidence="2">RING-type E3 ubiquitin transferase</fullName>
        <ecNumber evidence="2">2.3.2.27</ecNumber>
    </recommendedName>
</protein>
<feature type="compositionally biased region" description="Pro residues" evidence="9">
    <location>
        <begin position="116"/>
        <end position="133"/>
    </location>
</feature>
<accession>A0A5J9UZD5</accession>
<comment type="caution">
    <text evidence="11">The sequence shown here is derived from an EMBL/GenBank/DDBJ whole genome shotgun (WGS) entry which is preliminary data.</text>
</comment>
<dbReference type="PROSITE" id="PS50089">
    <property type="entry name" value="ZF_RING_2"/>
    <property type="match status" value="1"/>
</dbReference>
<dbReference type="Gene3D" id="3.30.40.10">
    <property type="entry name" value="Zinc/RING finger domain, C3HC4 (zinc finger)"/>
    <property type="match status" value="1"/>
</dbReference>
<evidence type="ECO:0000256" key="6">
    <source>
        <dbReference type="ARBA" id="ARBA00022786"/>
    </source>
</evidence>
<dbReference type="InterPro" id="IPR039525">
    <property type="entry name" value="RNF126-like_zinc-ribbon"/>
</dbReference>
<feature type="non-terminal residue" evidence="11">
    <location>
        <position position="1"/>
    </location>
</feature>
<organism evidence="11 12">
    <name type="scientific">Eragrostis curvula</name>
    <name type="common">weeping love grass</name>
    <dbReference type="NCBI Taxonomy" id="38414"/>
    <lineage>
        <taxon>Eukaryota</taxon>
        <taxon>Viridiplantae</taxon>
        <taxon>Streptophyta</taxon>
        <taxon>Embryophyta</taxon>
        <taxon>Tracheophyta</taxon>
        <taxon>Spermatophyta</taxon>
        <taxon>Magnoliopsida</taxon>
        <taxon>Liliopsida</taxon>
        <taxon>Poales</taxon>
        <taxon>Poaceae</taxon>
        <taxon>PACMAD clade</taxon>
        <taxon>Chloridoideae</taxon>
        <taxon>Eragrostideae</taxon>
        <taxon>Eragrostidinae</taxon>
        <taxon>Eragrostis</taxon>
    </lineage>
</organism>
<dbReference type="Pfam" id="PF14369">
    <property type="entry name" value="Zn_ribbon_19"/>
    <property type="match status" value="1"/>
</dbReference>
<evidence type="ECO:0000256" key="1">
    <source>
        <dbReference type="ARBA" id="ARBA00000900"/>
    </source>
</evidence>
<dbReference type="SUPFAM" id="SSF57850">
    <property type="entry name" value="RING/U-box"/>
    <property type="match status" value="1"/>
</dbReference>
<dbReference type="GO" id="GO:0005737">
    <property type="term" value="C:cytoplasm"/>
    <property type="evidence" value="ECO:0007669"/>
    <property type="project" value="TreeGrafter"/>
</dbReference>
<feature type="compositionally biased region" description="Pro residues" evidence="9">
    <location>
        <begin position="97"/>
        <end position="109"/>
    </location>
</feature>
<dbReference type="SMART" id="SM00184">
    <property type="entry name" value="RING"/>
    <property type="match status" value="1"/>
</dbReference>
<feature type="region of interest" description="Disordered" evidence="9">
    <location>
        <begin position="88"/>
        <end position="140"/>
    </location>
</feature>
<dbReference type="EMBL" id="RWGY01000011">
    <property type="protein sequence ID" value="TVU28661.1"/>
    <property type="molecule type" value="Genomic_DNA"/>
</dbReference>
<evidence type="ECO:0000256" key="8">
    <source>
        <dbReference type="PROSITE-ProRule" id="PRU00175"/>
    </source>
</evidence>
<keyword evidence="12" id="KW-1185">Reference proteome</keyword>
<reference evidence="11 12" key="1">
    <citation type="journal article" date="2019" name="Sci. Rep.">
        <title>A high-quality genome of Eragrostis curvula grass provides insights into Poaceae evolution and supports new strategies to enhance forage quality.</title>
        <authorList>
            <person name="Carballo J."/>
            <person name="Santos B.A.C.M."/>
            <person name="Zappacosta D."/>
            <person name="Garbus I."/>
            <person name="Selva J.P."/>
            <person name="Gallo C.A."/>
            <person name="Diaz A."/>
            <person name="Albertini E."/>
            <person name="Caccamo M."/>
            <person name="Echenique V."/>
        </authorList>
    </citation>
    <scope>NUCLEOTIDE SEQUENCE [LARGE SCALE GENOMIC DNA]</scope>
    <source>
        <strain evidence="12">cv. Victoria</strain>
        <tissue evidence="11">Leaf</tissue>
    </source>
</reference>
<evidence type="ECO:0000256" key="5">
    <source>
        <dbReference type="ARBA" id="ARBA00022771"/>
    </source>
</evidence>
<dbReference type="PANTHER" id="PTHR15710">
    <property type="entry name" value="E3 UBIQUITIN-PROTEIN LIGASE PRAJA"/>
    <property type="match status" value="1"/>
</dbReference>
<evidence type="ECO:0000256" key="4">
    <source>
        <dbReference type="ARBA" id="ARBA00022723"/>
    </source>
</evidence>
<keyword evidence="5 8" id="KW-0863">Zinc-finger</keyword>
<keyword evidence="7" id="KW-0862">Zinc</keyword>
<evidence type="ECO:0000313" key="11">
    <source>
        <dbReference type="EMBL" id="TVU28661.1"/>
    </source>
</evidence>
<feature type="domain" description="RING-type" evidence="10">
    <location>
        <begin position="186"/>
        <end position="227"/>
    </location>
</feature>
<evidence type="ECO:0000256" key="3">
    <source>
        <dbReference type="ARBA" id="ARBA00022679"/>
    </source>
</evidence>
<dbReference type="EC" id="2.3.2.27" evidence="2"/>
<dbReference type="FunFam" id="3.30.40.10:FF:000022">
    <property type="entry name" value="E3 ubiquitin-protein ligase RING1-like"/>
    <property type="match status" value="1"/>
</dbReference>
<proteinExistence type="predicted"/>
<dbReference type="InterPro" id="IPR013083">
    <property type="entry name" value="Znf_RING/FYVE/PHD"/>
</dbReference>
<dbReference type="AlphaFoldDB" id="A0A5J9UZD5"/>
<evidence type="ECO:0000256" key="7">
    <source>
        <dbReference type="ARBA" id="ARBA00022833"/>
    </source>
</evidence>
<evidence type="ECO:0000259" key="10">
    <source>
        <dbReference type="PROSITE" id="PS50089"/>
    </source>
</evidence>
<name>A0A5J9UZD5_9POAL</name>
<keyword evidence="4" id="KW-0479">Metal-binding</keyword>
<evidence type="ECO:0000256" key="2">
    <source>
        <dbReference type="ARBA" id="ARBA00012483"/>
    </source>
</evidence>
<gene>
    <name evidence="11" type="ORF">EJB05_20190</name>
</gene>
<dbReference type="Proteomes" id="UP000324897">
    <property type="component" value="Chromosome 1"/>
</dbReference>
<keyword evidence="3" id="KW-0808">Transferase</keyword>
<keyword evidence="6" id="KW-0833">Ubl conjugation pathway</keyword>
<dbReference type="CDD" id="cd16667">
    <property type="entry name" value="RING-H2_RNF126-like"/>
    <property type="match status" value="1"/>
</dbReference>
<dbReference type="GO" id="GO:0061630">
    <property type="term" value="F:ubiquitin protein ligase activity"/>
    <property type="evidence" value="ECO:0007669"/>
    <property type="project" value="UniProtKB-EC"/>
</dbReference>
<dbReference type="Pfam" id="PF13639">
    <property type="entry name" value="zf-RING_2"/>
    <property type="match status" value="1"/>
</dbReference>
<dbReference type="OrthoDB" id="8062037at2759"/>
<dbReference type="GO" id="GO:0016567">
    <property type="term" value="P:protein ubiquitination"/>
    <property type="evidence" value="ECO:0007669"/>
    <property type="project" value="TreeGrafter"/>
</dbReference>
<dbReference type="Gramene" id="TVU28661">
    <property type="protein sequence ID" value="TVU28661"/>
    <property type="gene ID" value="EJB05_20190"/>
</dbReference>
<evidence type="ECO:0000256" key="9">
    <source>
        <dbReference type="SAM" id="MobiDB-lite"/>
    </source>
</evidence>
<dbReference type="PANTHER" id="PTHR15710:SF203">
    <property type="entry name" value="RING-TYPE E3 UBIQUITIN TRANSFERASE"/>
    <property type="match status" value="1"/>
</dbReference>
<dbReference type="InterPro" id="IPR001841">
    <property type="entry name" value="Znf_RING"/>
</dbReference>